<sequence>MAPGTRTDLSRSPSATLTATGSGSTLVGGTDGSSVEDMRQCYEVITPWFMCSASQDGMASKSGVS</sequence>
<organism evidence="2 3">
    <name type="scientific">Streptomyces pseudogriseolus</name>
    <name type="common">Streptomyces gancidicus</name>
    <name type="synonym">Streptomyces rubiginosus</name>
    <dbReference type="NCBI Taxonomy" id="36817"/>
    <lineage>
        <taxon>Bacteria</taxon>
        <taxon>Bacillati</taxon>
        <taxon>Actinomycetota</taxon>
        <taxon>Actinomycetes</taxon>
        <taxon>Kitasatosporales</taxon>
        <taxon>Streptomycetaceae</taxon>
        <taxon>Streptomyces</taxon>
        <taxon>Streptomyces pseudogriseolus group</taxon>
    </lineage>
</organism>
<dbReference type="Proteomes" id="UP000597853">
    <property type="component" value="Unassembled WGS sequence"/>
</dbReference>
<keyword evidence="3" id="KW-1185">Reference proteome</keyword>
<feature type="compositionally biased region" description="Low complexity" evidence="1">
    <location>
        <begin position="14"/>
        <end position="34"/>
    </location>
</feature>
<gene>
    <name evidence="2" type="ORF">GCM10010285_08690</name>
</gene>
<name>A0ABQ2SK43_STREZ</name>
<dbReference type="EMBL" id="BMTX01000002">
    <property type="protein sequence ID" value="GGS32357.1"/>
    <property type="molecule type" value="Genomic_DNA"/>
</dbReference>
<accession>A0ABQ2SK43</accession>
<evidence type="ECO:0000256" key="1">
    <source>
        <dbReference type="SAM" id="MobiDB-lite"/>
    </source>
</evidence>
<comment type="caution">
    <text evidence="2">The sequence shown here is derived from an EMBL/GenBank/DDBJ whole genome shotgun (WGS) entry which is preliminary data.</text>
</comment>
<feature type="region of interest" description="Disordered" evidence="1">
    <location>
        <begin position="1"/>
        <end position="34"/>
    </location>
</feature>
<proteinExistence type="predicted"/>
<evidence type="ECO:0000313" key="2">
    <source>
        <dbReference type="EMBL" id="GGS32357.1"/>
    </source>
</evidence>
<protein>
    <submittedName>
        <fullName evidence="2">Uncharacterized protein</fullName>
    </submittedName>
</protein>
<evidence type="ECO:0000313" key="3">
    <source>
        <dbReference type="Proteomes" id="UP000597853"/>
    </source>
</evidence>
<reference evidence="3" key="1">
    <citation type="journal article" date="2019" name="Int. J. Syst. Evol. Microbiol.">
        <title>The Global Catalogue of Microorganisms (GCM) 10K type strain sequencing project: providing services to taxonomists for standard genome sequencing and annotation.</title>
        <authorList>
            <consortium name="The Broad Institute Genomics Platform"/>
            <consortium name="The Broad Institute Genome Sequencing Center for Infectious Disease"/>
            <person name="Wu L."/>
            <person name="Ma J."/>
        </authorList>
    </citation>
    <scope>NUCLEOTIDE SEQUENCE [LARGE SCALE GENOMIC DNA]</scope>
    <source>
        <strain evidence="3">JCM 4416</strain>
    </source>
</reference>